<dbReference type="AlphaFoldDB" id="A0A1H5W9L0"/>
<organism evidence="2 3">
    <name type="scientific">Thalassococcus halodurans</name>
    <dbReference type="NCBI Taxonomy" id="373675"/>
    <lineage>
        <taxon>Bacteria</taxon>
        <taxon>Pseudomonadati</taxon>
        <taxon>Pseudomonadota</taxon>
        <taxon>Alphaproteobacteria</taxon>
        <taxon>Rhodobacterales</taxon>
        <taxon>Roseobacteraceae</taxon>
        <taxon>Thalassococcus</taxon>
    </lineage>
</organism>
<accession>A0A1H5W9L0</accession>
<dbReference type="GO" id="GO:0006508">
    <property type="term" value="P:proteolysis"/>
    <property type="evidence" value="ECO:0007669"/>
    <property type="project" value="UniProtKB-KW"/>
</dbReference>
<keyword evidence="1" id="KW-0812">Transmembrane</keyword>
<protein>
    <submittedName>
        <fullName evidence="2">Aspartyl protease family protein</fullName>
    </submittedName>
</protein>
<dbReference type="InterPro" id="IPR034122">
    <property type="entry name" value="Retropepsin-like_bacterial"/>
</dbReference>
<dbReference type="NCBIfam" id="TIGR02281">
    <property type="entry name" value="clan_AA_DTGA"/>
    <property type="match status" value="1"/>
</dbReference>
<evidence type="ECO:0000313" key="3">
    <source>
        <dbReference type="Proteomes" id="UP000236752"/>
    </source>
</evidence>
<name>A0A1H5W9L0_9RHOB</name>
<dbReference type="Proteomes" id="UP000236752">
    <property type="component" value="Unassembled WGS sequence"/>
</dbReference>
<keyword evidence="2" id="KW-0645">Protease</keyword>
<dbReference type="EMBL" id="FNUZ01000002">
    <property type="protein sequence ID" value="SEF96154.1"/>
    <property type="molecule type" value="Genomic_DNA"/>
</dbReference>
<reference evidence="2 3" key="1">
    <citation type="submission" date="2016-10" db="EMBL/GenBank/DDBJ databases">
        <authorList>
            <person name="de Groot N.N."/>
        </authorList>
    </citation>
    <scope>NUCLEOTIDE SEQUENCE [LARGE SCALE GENOMIC DNA]</scope>
    <source>
        <strain evidence="2 3">DSM 26915</strain>
    </source>
</reference>
<dbReference type="InterPro" id="IPR021109">
    <property type="entry name" value="Peptidase_aspartic_dom_sf"/>
</dbReference>
<dbReference type="Pfam" id="PF13975">
    <property type="entry name" value="gag-asp_proteas"/>
    <property type="match status" value="1"/>
</dbReference>
<feature type="transmembrane region" description="Helical" evidence="1">
    <location>
        <begin position="6"/>
        <end position="25"/>
    </location>
</feature>
<proteinExistence type="predicted"/>
<evidence type="ECO:0000256" key="1">
    <source>
        <dbReference type="SAM" id="Phobius"/>
    </source>
</evidence>
<dbReference type="RefSeq" id="WP_103909709.1">
    <property type="nucleotide sequence ID" value="NZ_FNUZ01000002.1"/>
</dbReference>
<keyword evidence="1" id="KW-0472">Membrane</keyword>
<feature type="transmembrane region" description="Helical" evidence="1">
    <location>
        <begin position="37"/>
        <end position="55"/>
    </location>
</feature>
<sequence>MSADDTANLLYLSLLGSVLIFWFLVQNRRSLGKVLQHAAIWALIFLGAIAVVGLWDDIRQTVAPRQTVFAEQGRIEIPLSSDGHYYATLNINGQPVRFMIDTGATGTVLSRDDATRVGISPDDMAFFSTAITANGTVRTAPVVLANVDFGPFSDQGVNAYVNDSEMRDSLLGMSYLNRFDRLEISNGRMVLER</sequence>
<dbReference type="Gene3D" id="2.40.70.10">
    <property type="entry name" value="Acid Proteases"/>
    <property type="match status" value="1"/>
</dbReference>
<keyword evidence="3" id="KW-1185">Reference proteome</keyword>
<keyword evidence="2" id="KW-0378">Hydrolase</keyword>
<dbReference type="InterPro" id="IPR011969">
    <property type="entry name" value="Clan_AA_Asp_peptidase_C"/>
</dbReference>
<keyword evidence="1" id="KW-1133">Transmembrane helix</keyword>
<dbReference type="SUPFAM" id="SSF50630">
    <property type="entry name" value="Acid proteases"/>
    <property type="match status" value="1"/>
</dbReference>
<dbReference type="GO" id="GO:0008233">
    <property type="term" value="F:peptidase activity"/>
    <property type="evidence" value="ECO:0007669"/>
    <property type="project" value="UniProtKB-KW"/>
</dbReference>
<gene>
    <name evidence="2" type="ORF">SAMN04488045_1356</name>
</gene>
<dbReference type="CDD" id="cd05483">
    <property type="entry name" value="retropepsin_like_bacteria"/>
    <property type="match status" value="1"/>
</dbReference>
<dbReference type="OrthoDB" id="7595324at2"/>
<evidence type="ECO:0000313" key="2">
    <source>
        <dbReference type="EMBL" id="SEF96154.1"/>
    </source>
</evidence>